<feature type="compositionally biased region" description="Basic and acidic residues" evidence="7">
    <location>
        <begin position="27"/>
        <end position="36"/>
    </location>
</feature>
<comment type="subunit">
    <text evidence="4">Component of the RIX1 complex, composed of IPI1, RIX1/IPI2 and IPI3 in a 1:2:2 stoichiometry. The complex interacts (via RIX1) with MDN1 (via its hexameric AAA ATPase ring) and the pre-60S ribosome particles.</text>
</comment>
<dbReference type="InterPro" id="IPR011989">
    <property type="entry name" value="ARM-like"/>
</dbReference>
<evidence type="ECO:0000313" key="9">
    <source>
        <dbReference type="EMBL" id="KIV85516.1"/>
    </source>
</evidence>
<reference evidence="9 10" key="1">
    <citation type="submission" date="2015-01" db="EMBL/GenBank/DDBJ databases">
        <title>The Genome Sequence of Exophiala sideris CBS121828.</title>
        <authorList>
            <consortium name="The Broad Institute Genomics Platform"/>
            <person name="Cuomo C."/>
            <person name="de Hoog S."/>
            <person name="Gorbushina A."/>
            <person name="Stielow B."/>
            <person name="Teixiera M."/>
            <person name="Abouelleil A."/>
            <person name="Chapman S.B."/>
            <person name="Priest M."/>
            <person name="Young S.K."/>
            <person name="Wortman J."/>
            <person name="Nusbaum C."/>
            <person name="Birren B."/>
        </authorList>
    </citation>
    <scope>NUCLEOTIDE SEQUENCE [LARGE SCALE GENOMIC DNA]</scope>
    <source>
        <strain evidence="9 10">CBS 121828</strain>
    </source>
</reference>
<dbReference type="InterPro" id="IPR016024">
    <property type="entry name" value="ARM-type_fold"/>
</dbReference>
<dbReference type="SUPFAM" id="SSF48371">
    <property type="entry name" value="ARM repeat"/>
    <property type="match status" value="1"/>
</dbReference>
<evidence type="ECO:0000256" key="1">
    <source>
        <dbReference type="ARBA" id="ARBA00002355"/>
    </source>
</evidence>
<dbReference type="EMBL" id="KN846951">
    <property type="protein sequence ID" value="KIV85516.1"/>
    <property type="molecule type" value="Genomic_DNA"/>
</dbReference>
<evidence type="ECO:0000256" key="2">
    <source>
        <dbReference type="ARBA" id="ARBA00004123"/>
    </source>
</evidence>
<dbReference type="InterPro" id="IPR024679">
    <property type="entry name" value="Ipi1_N"/>
</dbReference>
<dbReference type="OrthoDB" id="361362at2759"/>
<sequence>MGSSAKKKKEKKKDFQKQKLKVGKARPKAENHTDTSFRSKAITLGQHLDINAPSQTAVFVHQVSLLNSRSDASRKDALGYLTTYVASLSPARNLPVTTSSFLSSLCPLILDGSAGVRNQLLKLFQALPKEDIRDSVAKILPYMRAGMTHLSREIRLTAIDFLSHLIQVAGAELVSCAGGWYQTLECFTTVLGWRSTDSSKWAANKASFAGDVKSTARIMQVLAEFLQAGLATTDVSVSGANTLALDFPLWQTSAFAIPSKSNAYAYLNLFGTPQDDEKQMLDDREDRLRVYVNQFQALLLAGIDAAKKEGGELGRASSFLAKALARTQQP</sequence>
<evidence type="ECO:0000256" key="6">
    <source>
        <dbReference type="RuleBase" id="RU368021"/>
    </source>
</evidence>
<dbReference type="GO" id="GO:0120330">
    <property type="term" value="C:rixosome complex"/>
    <property type="evidence" value="ECO:0007669"/>
    <property type="project" value="UniProtKB-UniRule"/>
</dbReference>
<evidence type="ECO:0000256" key="4">
    <source>
        <dbReference type="ARBA" id="ARBA00011141"/>
    </source>
</evidence>
<dbReference type="Pfam" id="PF12333">
    <property type="entry name" value="Ipi1_N"/>
    <property type="match status" value="1"/>
</dbReference>
<evidence type="ECO:0000259" key="8">
    <source>
        <dbReference type="Pfam" id="PF12333"/>
    </source>
</evidence>
<feature type="region of interest" description="Disordered" evidence="7">
    <location>
        <begin position="1"/>
        <end position="36"/>
    </location>
</feature>
<evidence type="ECO:0000313" key="10">
    <source>
        <dbReference type="Proteomes" id="UP000053599"/>
    </source>
</evidence>
<dbReference type="HOGENOM" id="CLU_050252_2_0_1"/>
<comment type="similarity">
    <text evidence="3 6">Belongs to the IPI1/TEX10 family.</text>
</comment>
<proteinExistence type="inferred from homology"/>
<comment type="subcellular location">
    <subcellularLocation>
        <location evidence="2 6">Nucleus</location>
    </subcellularLocation>
</comment>
<name>A0A0D1XCG7_9EURO</name>
<accession>A0A0D1XCG7</accession>
<evidence type="ECO:0000256" key="3">
    <source>
        <dbReference type="ARBA" id="ARBA00006427"/>
    </source>
</evidence>
<dbReference type="PANTHER" id="PTHR16056:SF2">
    <property type="entry name" value="TESTIS-EXPRESSED PROTEIN 10"/>
    <property type="match status" value="1"/>
</dbReference>
<dbReference type="Gene3D" id="1.25.10.10">
    <property type="entry name" value="Leucine-rich Repeat Variant"/>
    <property type="match status" value="1"/>
</dbReference>
<feature type="compositionally biased region" description="Basic residues" evidence="7">
    <location>
        <begin position="1"/>
        <end position="11"/>
    </location>
</feature>
<evidence type="ECO:0000256" key="7">
    <source>
        <dbReference type="SAM" id="MobiDB-lite"/>
    </source>
</evidence>
<dbReference type="GO" id="GO:0006364">
    <property type="term" value="P:rRNA processing"/>
    <property type="evidence" value="ECO:0007669"/>
    <property type="project" value="UniProtKB-UniRule"/>
</dbReference>
<dbReference type="AlphaFoldDB" id="A0A0D1XCG7"/>
<evidence type="ECO:0000256" key="5">
    <source>
        <dbReference type="ARBA" id="ARBA00023242"/>
    </source>
</evidence>
<keyword evidence="5 6" id="KW-0539">Nucleus</keyword>
<feature type="domain" description="Pre-rRNA-processing protein Ipi1 N-terminal" evidence="8">
    <location>
        <begin position="130"/>
        <end position="226"/>
    </location>
</feature>
<dbReference type="GO" id="GO:0005634">
    <property type="term" value="C:nucleus"/>
    <property type="evidence" value="ECO:0007669"/>
    <property type="project" value="UniProtKB-SubCell"/>
</dbReference>
<gene>
    <name evidence="9" type="ORF">PV11_01204</name>
</gene>
<protein>
    <recommendedName>
        <fullName evidence="6">Pre-rRNA-processing protein</fullName>
    </recommendedName>
</protein>
<comment type="function">
    <text evidence="1 6">Component of the RIX1 complex required for processing of ITS2 sequences from 35S pre-rRNA.</text>
</comment>
<dbReference type="Proteomes" id="UP000053599">
    <property type="component" value="Unassembled WGS sequence"/>
</dbReference>
<keyword evidence="6" id="KW-0698">rRNA processing</keyword>
<dbReference type="STRING" id="1016849.A0A0D1XCG7"/>
<organism evidence="9 10">
    <name type="scientific">Exophiala sideris</name>
    <dbReference type="NCBI Taxonomy" id="1016849"/>
    <lineage>
        <taxon>Eukaryota</taxon>
        <taxon>Fungi</taxon>
        <taxon>Dikarya</taxon>
        <taxon>Ascomycota</taxon>
        <taxon>Pezizomycotina</taxon>
        <taxon>Eurotiomycetes</taxon>
        <taxon>Chaetothyriomycetidae</taxon>
        <taxon>Chaetothyriales</taxon>
        <taxon>Herpotrichiellaceae</taxon>
        <taxon>Exophiala</taxon>
    </lineage>
</organism>
<keyword evidence="6" id="KW-0690">Ribosome biogenesis</keyword>
<dbReference type="PANTHER" id="PTHR16056">
    <property type="entry name" value="REGULATOR OF MICROTUBULE DYNAMICS PROTEIN"/>
    <property type="match status" value="1"/>
</dbReference>